<evidence type="ECO:0000313" key="2">
    <source>
        <dbReference type="EMBL" id="KAA0184340.1"/>
    </source>
</evidence>
<protein>
    <recommendedName>
        <fullName evidence="1">BHLH domain-containing protein</fullName>
    </recommendedName>
</protein>
<dbReference type="EMBL" id="JQDR03017016">
    <property type="protein sequence ID" value="KAA0184340.1"/>
    <property type="molecule type" value="Genomic_DNA"/>
</dbReference>
<dbReference type="OrthoDB" id="10055449at2759"/>
<evidence type="ECO:0000259" key="1">
    <source>
        <dbReference type="PROSITE" id="PS50888"/>
    </source>
</evidence>
<dbReference type="SMART" id="SM00353">
    <property type="entry name" value="HLH"/>
    <property type="match status" value="1"/>
</dbReference>
<dbReference type="Proteomes" id="UP000711488">
    <property type="component" value="Unassembled WGS sequence"/>
</dbReference>
<dbReference type="PROSITE" id="PS50888">
    <property type="entry name" value="BHLH"/>
    <property type="match status" value="1"/>
</dbReference>
<dbReference type="AlphaFoldDB" id="A0A6A0GQC9"/>
<dbReference type="SUPFAM" id="SSF47459">
    <property type="entry name" value="HLH, helix-loop-helix DNA-binding domain"/>
    <property type="match status" value="1"/>
</dbReference>
<dbReference type="GO" id="GO:0046983">
    <property type="term" value="F:protein dimerization activity"/>
    <property type="evidence" value="ECO:0007669"/>
    <property type="project" value="InterPro"/>
</dbReference>
<gene>
    <name evidence="2" type="ORF">HAZT_HAZT002872</name>
</gene>
<dbReference type="Pfam" id="PF00010">
    <property type="entry name" value="HLH"/>
    <property type="match status" value="1"/>
</dbReference>
<reference evidence="2" key="1">
    <citation type="submission" date="2014-08" db="EMBL/GenBank/DDBJ databases">
        <authorList>
            <person name="Murali S."/>
            <person name="Richards S."/>
            <person name="Bandaranaike D."/>
            <person name="Bellair M."/>
            <person name="Blankenburg K."/>
            <person name="Chao H."/>
            <person name="Dinh H."/>
            <person name="Doddapaneni H."/>
            <person name="Dugan-Rocha S."/>
            <person name="Elkadiri S."/>
            <person name="Gnanaolivu R."/>
            <person name="Hughes D."/>
            <person name="Lee S."/>
            <person name="Li M."/>
            <person name="Ming W."/>
            <person name="Munidasa M."/>
            <person name="Muniz J."/>
            <person name="Nguyen L."/>
            <person name="Osuji N."/>
            <person name="Pu L.-L."/>
            <person name="Puazo M."/>
            <person name="Skinner E."/>
            <person name="Qu C."/>
            <person name="Quiroz J."/>
            <person name="Raj R."/>
            <person name="Weissenberger G."/>
            <person name="Xin Y."/>
            <person name="Zou X."/>
            <person name="Han Y."/>
            <person name="Worley K."/>
            <person name="Muzny D."/>
            <person name="Gibbs R."/>
        </authorList>
    </citation>
    <scope>NUCLEOTIDE SEQUENCE</scope>
    <source>
        <strain evidence="2">HAZT.00-mixed</strain>
        <tissue evidence="2">Whole organism</tissue>
    </source>
</reference>
<proteinExistence type="predicted"/>
<dbReference type="Gene3D" id="4.10.280.10">
    <property type="entry name" value="Helix-loop-helix DNA-binding domain"/>
    <property type="match status" value="1"/>
</dbReference>
<dbReference type="InterPro" id="IPR011598">
    <property type="entry name" value="bHLH_dom"/>
</dbReference>
<dbReference type="GO" id="GO:0000981">
    <property type="term" value="F:DNA-binding transcription factor activity, RNA polymerase II-specific"/>
    <property type="evidence" value="ECO:0007669"/>
    <property type="project" value="TreeGrafter"/>
</dbReference>
<reference evidence="2" key="2">
    <citation type="journal article" date="2018" name="Environ. Sci. Technol.">
        <title>The Toxicogenome of Hyalella azteca: A Model for Sediment Ecotoxicology and Evolutionary Toxicology.</title>
        <authorList>
            <person name="Poynton H.C."/>
            <person name="Hasenbein S."/>
            <person name="Benoit J.B."/>
            <person name="Sepulveda M.S."/>
            <person name="Poelchau M.F."/>
            <person name="Hughes D.S.T."/>
            <person name="Murali S.C."/>
            <person name="Chen S."/>
            <person name="Glastad K.M."/>
            <person name="Goodisman M.A.D."/>
            <person name="Werren J.H."/>
            <person name="Vineis J.H."/>
            <person name="Bowen J.L."/>
            <person name="Friedrich M."/>
            <person name="Jones J."/>
            <person name="Robertson H.M."/>
            <person name="Feyereisen R."/>
            <person name="Mechler-Hickson A."/>
            <person name="Mathers N."/>
            <person name="Lee C.E."/>
            <person name="Colbourne J.K."/>
            <person name="Biales A."/>
            <person name="Johnston J.S."/>
            <person name="Wellborn G.A."/>
            <person name="Rosendale A.J."/>
            <person name="Cridge A.G."/>
            <person name="Munoz-Torres M.C."/>
            <person name="Bain P.A."/>
            <person name="Manny A.R."/>
            <person name="Major K.M."/>
            <person name="Lambert F.N."/>
            <person name="Vulpe C.D."/>
            <person name="Tuck P."/>
            <person name="Blalock B.J."/>
            <person name="Lin Y.Y."/>
            <person name="Smith M.E."/>
            <person name="Ochoa-Acuna H."/>
            <person name="Chen M.M."/>
            <person name="Childers C.P."/>
            <person name="Qu J."/>
            <person name="Dugan S."/>
            <person name="Lee S.L."/>
            <person name="Chao H."/>
            <person name="Dinh H."/>
            <person name="Han Y."/>
            <person name="Doddapaneni H."/>
            <person name="Worley K.C."/>
            <person name="Muzny D.M."/>
            <person name="Gibbs R.A."/>
            <person name="Richards S."/>
        </authorList>
    </citation>
    <scope>NUCLEOTIDE SEQUENCE</scope>
    <source>
        <strain evidence="2">HAZT.00-mixed</strain>
        <tissue evidence="2">Whole organism</tissue>
    </source>
</reference>
<dbReference type="InterPro" id="IPR036638">
    <property type="entry name" value="HLH_DNA-bd_sf"/>
</dbReference>
<reference evidence="2" key="3">
    <citation type="submission" date="2019-06" db="EMBL/GenBank/DDBJ databases">
        <authorList>
            <person name="Poynton C."/>
            <person name="Hasenbein S."/>
            <person name="Benoit J.B."/>
            <person name="Sepulveda M.S."/>
            <person name="Poelchau M.F."/>
            <person name="Murali S.C."/>
            <person name="Chen S."/>
            <person name="Glastad K.M."/>
            <person name="Werren J.H."/>
            <person name="Vineis J.H."/>
            <person name="Bowen J.L."/>
            <person name="Friedrich M."/>
            <person name="Jones J."/>
            <person name="Robertson H.M."/>
            <person name="Feyereisen R."/>
            <person name="Mechler-Hickson A."/>
            <person name="Mathers N."/>
            <person name="Lee C.E."/>
            <person name="Colbourne J.K."/>
            <person name="Biales A."/>
            <person name="Johnston J.S."/>
            <person name="Wellborn G.A."/>
            <person name="Rosendale A.J."/>
            <person name="Cridge A.G."/>
            <person name="Munoz-Torres M.C."/>
            <person name="Bain P.A."/>
            <person name="Manny A.R."/>
            <person name="Major K.M."/>
            <person name="Lambert F.N."/>
            <person name="Vulpe C.D."/>
            <person name="Tuck P."/>
            <person name="Blalock B.J."/>
            <person name="Lin Y.-Y."/>
            <person name="Smith M.E."/>
            <person name="Ochoa-Acuna H."/>
            <person name="Chen M.-J.M."/>
            <person name="Childers C.P."/>
            <person name="Qu J."/>
            <person name="Dugan S."/>
            <person name="Lee S.L."/>
            <person name="Chao H."/>
            <person name="Dinh H."/>
            <person name="Han Y."/>
            <person name="Doddapaneni H."/>
            <person name="Worley K.C."/>
            <person name="Muzny D.M."/>
            <person name="Gibbs R.A."/>
            <person name="Richards S."/>
        </authorList>
    </citation>
    <scope>NUCLEOTIDE SEQUENCE</scope>
    <source>
        <strain evidence="2">HAZT.00-mixed</strain>
        <tissue evidence="2">Whole organism</tissue>
    </source>
</reference>
<dbReference type="PANTHER" id="PTHR23349">
    <property type="entry name" value="BASIC HELIX-LOOP-HELIX TRANSCRIPTION FACTOR, TWIST"/>
    <property type="match status" value="1"/>
</dbReference>
<comment type="caution">
    <text evidence="2">The sequence shown here is derived from an EMBL/GenBank/DDBJ whole genome shotgun (WGS) entry which is preliminary data.</text>
</comment>
<accession>A0A6A0GQC9</accession>
<sequence>MGTNGYCGQDMTMEYSSSGMDRSSGLMTGLMNGGPVGNMLDYHHHHLHHHHDYIEVVDSCGRIVKRRSSANKKERRRTQSINNAFAELRDCIPNVPPDTKLSKIKTLSHNHSSDHSSICIQRPSSPRIIQFLECLCVDPAASLDQRGVNISDEHQQHNAPALKSKHSYQLCEKIPLLKYDRTQAQLMLSLLA</sequence>
<organism evidence="2">
    <name type="scientific">Hyalella azteca</name>
    <name type="common">Amphipod</name>
    <dbReference type="NCBI Taxonomy" id="294128"/>
    <lineage>
        <taxon>Eukaryota</taxon>
        <taxon>Metazoa</taxon>
        <taxon>Ecdysozoa</taxon>
        <taxon>Arthropoda</taxon>
        <taxon>Crustacea</taxon>
        <taxon>Multicrustacea</taxon>
        <taxon>Malacostraca</taxon>
        <taxon>Eumalacostraca</taxon>
        <taxon>Peracarida</taxon>
        <taxon>Amphipoda</taxon>
        <taxon>Senticaudata</taxon>
        <taxon>Talitrida</taxon>
        <taxon>Talitroidea</taxon>
        <taxon>Hyalellidae</taxon>
        <taxon>Hyalella</taxon>
    </lineage>
</organism>
<dbReference type="GO" id="GO:0000977">
    <property type="term" value="F:RNA polymerase II transcription regulatory region sequence-specific DNA binding"/>
    <property type="evidence" value="ECO:0007669"/>
    <property type="project" value="TreeGrafter"/>
</dbReference>
<feature type="domain" description="BHLH" evidence="1">
    <location>
        <begin position="65"/>
        <end position="117"/>
    </location>
</feature>
<dbReference type="InterPro" id="IPR050283">
    <property type="entry name" value="E-box_TF_Regulators"/>
</dbReference>
<dbReference type="GO" id="GO:0032502">
    <property type="term" value="P:developmental process"/>
    <property type="evidence" value="ECO:0007669"/>
    <property type="project" value="TreeGrafter"/>
</dbReference>
<dbReference type="PANTHER" id="PTHR23349:SF68">
    <property type="entry name" value="FI14601P"/>
    <property type="match status" value="1"/>
</dbReference>
<name>A0A6A0GQC9_HYAAZ</name>